<dbReference type="EMBL" id="GGEC01092565">
    <property type="protein sequence ID" value="MBX73049.1"/>
    <property type="molecule type" value="Transcribed_RNA"/>
</dbReference>
<reference evidence="1" key="1">
    <citation type="submission" date="2018-02" db="EMBL/GenBank/DDBJ databases">
        <title>Rhizophora mucronata_Transcriptome.</title>
        <authorList>
            <person name="Meera S.P."/>
            <person name="Sreeshan A."/>
            <person name="Augustine A."/>
        </authorList>
    </citation>
    <scope>NUCLEOTIDE SEQUENCE</scope>
    <source>
        <tissue evidence="1">Leaf</tissue>
    </source>
</reference>
<proteinExistence type="predicted"/>
<sequence length="20" mass="2387">MKYHSMCMKDKVNQFIVGNL</sequence>
<organism evidence="1">
    <name type="scientific">Rhizophora mucronata</name>
    <name type="common">Asiatic mangrove</name>
    <dbReference type="NCBI Taxonomy" id="61149"/>
    <lineage>
        <taxon>Eukaryota</taxon>
        <taxon>Viridiplantae</taxon>
        <taxon>Streptophyta</taxon>
        <taxon>Embryophyta</taxon>
        <taxon>Tracheophyta</taxon>
        <taxon>Spermatophyta</taxon>
        <taxon>Magnoliopsida</taxon>
        <taxon>eudicotyledons</taxon>
        <taxon>Gunneridae</taxon>
        <taxon>Pentapetalae</taxon>
        <taxon>rosids</taxon>
        <taxon>fabids</taxon>
        <taxon>Malpighiales</taxon>
        <taxon>Rhizophoraceae</taxon>
        <taxon>Rhizophora</taxon>
    </lineage>
</organism>
<accession>A0A2P2R1A9</accession>
<dbReference type="AlphaFoldDB" id="A0A2P2R1A9"/>
<evidence type="ECO:0000313" key="1">
    <source>
        <dbReference type="EMBL" id="MBX73049.1"/>
    </source>
</evidence>
<protein>
    <submittedName>
        <fullName evidence="1">Uncharacterized protein</fullName>
    </submittedName>
</protein>
<name>A0A2P2R1A9_RHIMU</name>